<dbReference type="AlphaFoldDB" id="A0AAW1SYJ6"/>
<dbReference type="PANTHER" id="PTHR32215">
    <property type="entry name" value="CILIA- AND FLAGELLA-ASSOCIATED PROTEIN 57"/>
    <property type="match status" value="1"/>
</dbReference>
<dbReference type="EMBL" id="JALJOV010000704">
    <property type="protein sequence ID" value="KAK9861768.1"/>
    <property type="molecule type" value="Genomic_DNA"/>
</dbReference>
<dbReference type="PANTHER" id="PTHR32215:SF0">
    <property type="entry name" value="CILIA- AND FLAGELLA-ASSOCIATED PROTEIN 57"/>
    <property type="match status" value="1"/>
</dbReference>
<feature type="compositionally biased region" description="Polar residues" evidence="2">
    <location>
        <begin position="406"/>
        <end position="424"/>
    </location>
</feature>
<proteinExistence type="predicted"/>
<evidence type="ECO:0000256" key="1">
    <source>
        <dbReference type="SAM" id="Coils"/>
    </source>
</evidence>
<organism evidence="3 4">
    <name type="scientific">Apatococcus fuscideae</name>
    <dbReference type="NCBI Taxonomy" id="2026836"/>
    <lineage>
        <taxon>Eukaryota</taxon>
        <taxon>Viridiplantae</taxon>
        <taxon>Chlorophyta</taxon>
        <taxon>core chlorophytes</taxon>
        <taxon>Trebouxiophyceae</taxon>
        <taxon>Chlorellales</taxon>
        <taxon>Chlorellaceae</taxon>
        <taxon>Apatococcus</taxon>
    </lineage>
</organism>
<feature type="coiled-coil region" evidence="1">
    <location>
        <begin position="96"/>
        <end position="163"/>
    </location>
</feature>
<keyword evidence="4" id="KW-1185">Reference proteome</keyword>
<dbReference type="InterPro" id="IPR052993">
    <property type="entry name" value="CFA-57"/>
</dbReference>
<keyword evidence="1" id="KW-0175">Coiled coil</keyword>
<feature type="coiled-coil region" evidence="1">
    <location>
        <begin position="334"/>
        <end position="361"/>
    </location>
</feature>
<feature type="coiled-coil region" evidence="1">
    <location>
        <begin position="42"/>
        <end position="69"/>
    </location>
</feature>
<comment type="caution">
    <text evidence="3">The sequence shown here is derived from an EMBL/GenBank/DDBJ whole genome shotgun (WGS) entry which is preliminary data.</text>
</comment>
<evidence type="ECO:0000313" key="4">
    <source>
        <dbReference type="Proteomes" id="UP001485043"/>
    </source>
</evidence>
<dbReference type="Proteomes" id="UP001485043">
    <property type="component" value="Unassembled WGS sequence"/>
</dbReference>
<accession>A0AAW1SYJ6</accession>
<sequence>MSFKLKFNMDMTMRRTAEMEQDRDERNADYLAKAVELEDSHAKAAERLQAACERRVEVAQQQVQALEASKLDLRYANEEVVLRVDAGHTKLLQEVQAQFRQRLDKAAERYADLEAAKSAMEKEYRQMLSMYDDEFEDGTEALKELAKQEREAAADRENRLQGKNNLLRSGQYRLQGEKRTDAKNIASMHAQATLLTAQLKESDATISSLRDEASEREDVIGQNYGTIQLLRQQVGELEKSKFVMGFHAKELEAELEPQEKRIVRLTAVIQEQQQCMDNERDCNEALSRSIAARESQKLLDQASKRTAMQQHVALERLFQRFSASKDPPSISAYADEVARQRDKAEDKLQLLHGRLDDAKRVGRKALAERTAENRILLTELADQKRAARVLKEQLAMPPEFIAAMQESGQSANTPSSGSKKQASDGSAADPKAPAPCTNHPSCCHAQPCRKLEGKHQREQHPGRCAADVR</sequence>
<gene>
    <name evidence="3" type="ORF">WJX84_002240</name>
</gene>
<name>A0AAW1SYJ6_9CHLO</name>
<evidence type="ECO:0000256" key="2">
    <source>
        <dbReference type="SAM" id="MobiDB-lite"/>
    </source>
</evidence>
<reference evidence="3 4" key="1">
    <citation type="journal article" date="2024" name="Nat. Commun.">
        <title>Phylogenomics reveals the evolutionary origins of lichenization in chlorophyte algae.</title>
        <authorList>
            <person name="Puginier C."/>
            <person name="Libourel C."/>
            <person name="Otte J."/>
            <person name="Skaloud P."/>
            <person name="Haon M."/>
            <person name="Grisel S."/>
            <person name="Petersen M."/>
            <person name="Berrin J.G."/>
            <person name="Delaux P.M."/>
            <person name="Dal Grande F."/>
            <person name="Keller J."/>
        </authorList>
    </citation>
    <scope>NUCLEOTIDE SEQUENCE [LARGE SCALE GENOMIC DNA]</scope>
    <source>
        <strain evidence="3 4">SAG 2523</strain>
    </source>
</reference>
<evidence type="ECO:0000313" key="3">
    <source>
        <dbReference type="EMBL" id="KAK9861768.1"/>
    </source>
</evidence>
<feature type="region of interest" description="Disordered" evidence="2">
    <location>
        <begin position="406"/>
        <end position="444"/>
    </location>
</feature>
<protein>
    <submittedName>
        <fullName evidence="3">Uncharacterized protein</fullName>
    </submittedName>
</protein>